<dbReference type="Proteomes" id="UP001195483">
    <property type="component" value="Unassembled WGS sequence"/>
</dbReference>
<feature type="non-terminal residue" evidence="6">
    <location>
        <position position="651"/>
    </location>
</feature>
<sequence>MRVLTIVTITTFMILCAIRLTTGLSVGQLAYNTQTELHAYESGEITHYAHNLRTFKSGENTQKESGVKESGEDTQGDRKQVPIGAVVTDHEACSDVGRDILVRGGSAVDAAIAALLCNGVRTPHSMGIGGGCFMVIYDKLSKKAVAIDGREVAPIAATAKMFSNFTGYNIGSKMIGVPGELLAYRKAHQMYGKLPWKSLFMPAIKMAVDGHPLGNSTARALTIVAALINVTNIPNFCEIFCKDGRVLREGETVRMPKLGRLLRRIAKYGPEFIYTNDKRVHKLVKEINQAGGIFQHFDFTMYNKTKDYPAVEFNIGGYKLYTTGAPSGGPVLELILNILKGFNITAVNISSTEKEAELFHKMIEAFKFAHADKLYMGDPDFVQIQKRLEKMKSEDYAAYIRCNIDPAMTHNVSYYTNLTAEDSHSFGTSHMSVLSPSGDAVSVTSTINFYFGSLVISKSTGIIWNNVMADFTFKENKTSPLQFQANKVEPSKKPLSSIAPVIMTDKKGNVELVVGAAGGSKIVNIVLQILVRVLWLNQTLAEAMGAKRISHTLIPNELDYENGVSKELLHQLEAKGHRLASVPNFLTVVEGILVKDGQIEAVSDKRKLPGKPSYVYRNKVLVSKRLERSVSKDNVFLKCPTTPSLPTDTIK</sequence>
<feature type="region of interest" description="Disordered" evidence="4">
    <location>
        <begin position="59"/>
        <end position="80"/>
    </location>
</feature>
<keyword evidence="1" id="KW-0800">Toxin</keyword>
<dbReference type="SUPFAM" id="SSF56235">
    <property type="entry name" value="N-terminal nucleophile aminohydrolases (Ntn hydrolases)"/>
    <property type="match status" value="1"/>
</dbReference>
<evidence type="ECO:0000313" key="7">
    <source>
        <dbReference type="Proteomes" id="UP001195483"/>
    </source>
</evidence>
<feature type="binding site" evidence="3">
    <location>
        <begin position="496"/>
        <end position="497"/>
    </location>
    <ligand>
        <name>L-glutamate</name>
        <dbReference type="ChEBI" id="CHEBI:29985"/>
    </ligand>
</feature>
<dbReference type="InterPro" id="IPR043137">
    <property type="entry name" value="GGT_ssub_C"/>
</dbReference>
<feature type="binding site" evidence="3">
    <location>
        <position position="150"/>
    </location>
    <ligand>
        <name>L-glutamate</name>
        <dbReference type="ChEBI" id="CHEBI:29985"/>
    </ligand>
</feature>
<proteinExistence type="predicted"/>
<dbReference type="PRINTS" id="PR01210">
    <property type="entry name" value="GGTRANSPTASE"/>
</dbReference>
<keyword evidence="5" id="KW-0732">Signal</keyword>
<comment type="caution">
    <text evidence="6">The sequence shown here is derived from an EMBL/GenBank/DDBJ whole genome shotgun (WGS) entry which is preliminary data.</text>
</comment>
<feature type="binding site" evidence="3">
    <location>
        <position position="519"/>
    </location>
    <ligand>
        <name>L-glutamate</name>
        <dbReference type="ChEBI" id="CHEBI:29985"/>
    </ligand>
</feature>
<evidence type="ECO:0000256" key="1">
    <source>
        <dbReference type="ARBA" id="ARBA00084097"/>
    </source>
</evidence>
<evidence type="ECO:0000256" key="4">
    <source>
        <dbReference type="SAM" id="MobiDB-lite"/>
    </source>
</evidence>
<dbReference type="NCBIfam" id="TIGR00066">
    <property type="entry name" value="g_glut_trans"/>
    <property type="match status" value="1"/>
</dbReference>
<evidence type="ECO:0000256" key="3">
    <source>
        <dbReference type="PIRSR" id="PIRSR600101-2"/>
    </source>
</evidence>
<protein>
    <submittedName>
        <fullName evidence="6">Uncharacterized protein</fullName>
    </submittedName>
</protein>
<name>A0AAE0TEF7_9BIVA</name>
<feature type="chain" id="PRO_5041964756" evidence="5">
    <location>
        <begin position="24"/>
        <end position="651"/>
    </location>
</feature>
<feature type="binding site" evidence="3">
    <location>
        <begin position="446"/>
        <end position="448"/>
    </location>
    <ligand>
        <name>L-glutamate</name>
        <dbReference type="ChEBI" id="CHEBI:29985"/>
    </ligand>
</feature>
<feature type="binding site" evidence="3">
    <location>
        <position position="470"/>
    </location>
    <ligand>
        <name>L-glutamate</name>
        <dbReference type="ChEBI" id="CHEBI:29985"/>
    </ligand>
</feature>
<organism evidence="6 7">
    <name type="scientific">Potamilus streckersoni</name>
    <dbReference type="NCBI Taxonomy" id="2493646"/>
    <lineage>
        <taxon>Eukaryota</taxon>
        <taxon>Metazoa</taxon>
        <taxon>Spiralia</taxon>
        <taxon>Lophotrochozoa</taxon>
        <taxon>Mollusca</taxon>
        <taxon>Bivalvia</taxon>
        <taxon>Autobranchia</taxon>
        <taxon>Heteroconchia</taxon>
        <taxon>Palaeoheterodonta</taxon>
        <taxon>Unionida</taxon>
        <taxon>Unionoidea</taxon>
        <taxon>Unionidae</taxon>
        <taxon>Ambleminae</taxon>
        <taxon>Lampsilini</taxon>
        <taxon>Potamilus</taxon>
    </lineage>
</organism>
<reference evidence="6" key="1">
    <citation type="journal article" date="2021" name="Genome Biol. Evol.">
        <title>A High-Quality Reference Genome for a Parasitic Bivalve with Doubly Uniparental Inheritance (Bivalvia: Unionida).</title>
        <authorList>
            <person name="Smith C.H."/>
        </authorList>
    </citation>
    <scope>NUCLEOTIDE SEQUENCE</scope>
    <source>
        <strain evidence="6">CHS0354</strain>
    </source>
</reference>
<keyword evidence="1" id="KW-1199">Hemostasis impairing toxin</keyword>
<keyword evidence="7" id="KW-1185">Reference proteome</keyword>
<accession>A0AAE0TEF7</accession>
<dbReference type="GO" id="GO:0005886">
    <property type="term" value="C:plasma membrane"/>
    <property type="evidence" value="ECO:0007669"/>
    <property type="project" value="TreeGrafter"/>
</dbReference>
<evidence type="ECO:0000256" key="2">
    <source>
        <dbReference type="PIRSR" id="PIRSR600101-1"/>
    </source>
</evidence>
<dbReference type="Pfam" id="PF01019">
    <property type="entry name" value="G_glu_transpept"/>
    <property type="match status" value="1"/>
</dbReference>
<keyword evidence="1" id="KW-1202">Platelet aggregation activating toxin</keyword>
<feature type="compositionally biased region" description="Basic and acidic residues" evidence="4">
    <location>
        <begin position="61"/>
        <end position="80"/>
    </location>
</feature>
<dbReference type="InterPro" id="IPR029055">
    <property type="entry name" value="Ntn_hydrolases_N"/>
</dbReference>
<evidence type="ECO:0000313" key="6">
    <source>
        <dbReference type="EMBL" id="KAK3608464.1"/>
    </source>
</evidence>
<evidence type="ECO:0000256" key="5">
    <source>
        <dbReference type="SAM" id="SignalP"/>
    </source>
</evidence>
<dbReference type="GO" id="GO:0002951">
    <property type="term" value="F:leukotriene-C(4) hydrolase"/>
    <property type="evidence" value="ECO:0007669"/>
    <property type="project" value="TreeGrafter"/>
</dbReference>
<reference evidence="6" key="3">
    <citation type="submission" date="2023-05" db="EMBL/GenBank/DDBJ databases">
        <authorList>
            <person name="Smith C.H."/>
        </authorList>
    </citation>
    <scope>NUCLEOTIDE SEQUENCE</scope>
    <source>
        <strain evidence="6">CHS0354</strain>
        <tissue evidence="6">Mantle</tissue>
    </source>
</reference>
<dbReference type="Gene3D" id="3.60.20.40">
    <property type="match status" value="1"/>
</dbReference>
<feature type="signal peptide" evidence="5">
    <location>
        <begin position="1"/>
        <end position="23"/>
    </location>
</feature>
<gene>
    <name evidence="6" type="ORF">CHS0354_010306</name>
</gene>
<reference evidence="6" key="2">
    <citation type="journal article" date="2021" name="Genome Biol. Evol.">
        <title>Developing a high-quality reference genome for a parasitic bivalve with doubly uniparental inheritance (Bivalvia: Unionida).</title>
        <authorList>
            <person name="Smith C.H."/>
        </authorList>
    </citation>
    <scope>NUCLEOTIDE SEQUENCE</scope>
    <source>
        <strain evidence="6">CHS0354</strain>
        <tissue evidence="6">Mantle</tissue>
    </source>
</reference>
<dbReference type="Gene3D" id="1.10.246.130">
    <property type="match status" value="1"/>
</dbReference>
<dbReference type="FunFam" id="3.60.20.40:FF:000001">
    <property type="entry name" value="Gamma-glutamyltranspeptidase 1"/>
    <property type="match status" value="1"/>
</dbReference>
<dbReference type="GO" id="GO:0036374">
    <property type="term" value="F:glutathione hydrolase activity"/>
    <property type="evidence" value="ECO:0007669"/>
    <property type="project" value="InterPro"/>
</dbReference>
<dbReference type="GO" id="GO:0006751">
    <property type="term" value="P:glutathione catabolic process"/>
    <property type="evidence" value="ECO:0007669"/>
    <property type="project" value="InterPro"/>
</dbReference>
<dbReference type="PANTHER" id="PTHR11686">
    <property type="entry name" value="GAMMA GLUTAMYL TRANSPEPTIDASE"/>
    <property type="match status" value="1"/>
</dbReference>
<dbReference type="InterPro" id="IPR043138">
    <property type="entry name" value="GGT_lsub"/>
</dbReference>
<dbReference type="AlphaFoldDB" id="A0AAE0TEF7"/>
<dbReference type="PANTHER" id="PTHR11686:SF19">
    <property type="entry name" value="GLUTATHIONE HYDROLASE 5 PROENZYME"/>
    <property type="match status" value="1"/>
</dbReference>
<dbReference type="InterPro" id="IPR000101">
    <property type="entry name" value="GGT_peptidase"/>
</dbReference>
<dbReference type="EMBL" id="JAEAOA010000646">
    <property type="protein sequence ID" value="KAK3608464.1"/>
    <property type="molecule type" value="Genomic_DNA"/>
</dbReference>
<feature type="active site" description="Nucleophile" evidence="2">
    <location>
        <position position="428"/>
    </location>
</feature>
<dbReference type="GO" id="GO:1901750">
    <property type="term" value="P:leukotriene D4 biosynthetic process"/>
    <property type="evidence" value="ECO:0007669"/>
    <property type="project" value="TreeGrafter"/>
</dbReference>
<dbReference type="FunFam" id="1.10.246.130:FF:000001">
    <property type="entry name" value="Gamma-glutamyltransferase 5 isoform 1"/>
    <property type="match status" value="1"/>
</dbReference>